<gene>
    <name evidence="2" type="ORF">T230_11535</name>
</gene>
<dbReference type="Proteomes" id="UP000034982">
    <property type="component" value="Unassembled WGS sequence"/>
</dbReference>
<protein>
    <recommendedName>
        <fullName evidence="1">Transposase IS200-like domain-containing protein</fullName>
    </recommendedName>
</protein>
<feature type="domain" description="Transposase IS200-like" evidence="1">
    <location>
        <begin position="23"/>
        <end position="174"/>
    </location>
</feature>
<evidence type="ECO:0000259" key="1">
    <source>
        <dbReference type="SMART" id="SM01321"/>
    </source>
</evidence>
<evidence type="ECO:0000313" key="3">
    <source>
        <dbReference type="Proteomes" id="UP000034982"/>
    </source>
</evidence>
<dbReference type="InterPro" id="IPR036515">
    <property type="entry name" value="Transposase_17_sf"/>
</dbReference>
<organism evidence="2 3">
    <name type="scientific">Tannerella sp. oral taxon BU063 isolate Cell 1/3</name>
    <dbReference type="NCBI Taxonomy" id="1411022"/>
    <lineage>
        <taxon>Bacteria</taxon>
        <taxon>Pseudomonadati</taxon>
        <taxon>Bacteroidota</taxon>
        <taxon>Bacteroidia</taxon>
        <taxon>Bacteroidales</taxon>
        <taxon>Tannerellaceae</taxon>
        <taxon>Tannerella</taxon>
    </lineage>
</organism>
<reference evidence="2 3" key="1">
    <citation type="submission" date="2013-11" db="EMBL/GenBank/DDBJ databases">
        <title>Single cell genomics of uncultured Tannerella BU063 (oral taxon 286).</title>
        <authorList>
            <person name="Beall C.J."/>
            <person name="Campbell A.G."/>
            <person name="Griffen A.L."/>
            <person name="Podar M."/>
            <person name="Leys E.J."/>
        </authorList>
    </citation>
    <scope>NUCLEOTIDE SEQUENCE [LARGE SCALE GENOMIC DNA]</scope>
    <source>
        <strain evidence="2">Cell 1/3</strain>
    </source>
</reference>
<name>W2CH69_9BACT</name>
<dbReference type="SMART" id="SM01321">
    <property type="entry name" value="Y1_Tnp"/>
    <property type="match status" value="1"/>
</dbReference>
<dbReference type="PATRIC" id="fig|1411022.3.peg.1398"/>
<dbReference type="Gene3D" id="3.30.70.1290">
    <property type="entry name" value="Transposase IS200-like"/>
    <property type="match status" value="1"/>
</dbReference>
<dbReference type="InterPro" id="IPR052715">
    <property type="entry name" value="RAYT_transposase"/>
</dbReference>
<evidence type="ECO:0000313" key="2">
    <source>
        <dbReference type="EMBL" id="ETK06569.1"/>
    </source>
</evidence>
<sequence length="187" mass="21913">MNTKYDPKVHHRHSMRLYGYDYSCDGLYFITLCCQQRMCLFGEIIDNEMVLNEAGHVAEEEWQNTINIRPGQVLLHEYVIMPNHMHAIVEITQSTSLSTLRSIYNNWHAGFPEVVDDNPIPCRSPSHTLGAIVRGYKAAVSKRLGFTVWQRNYYEHIIRNSQSYQRISEYIIINPENWQGDDLYIDE</sequence>
<dbReference type="AlphaFoldDB" id="W2CH69"/>
<dbReference type="PANTHER" id="PTHR36966">
    <property type="entry name" value="REP-ASSOCIATED TYROSINE TRANSPOSASE"/>
    <property type="match status" value="1"/>
</dbReference>
<dbReference type="PANTHER" id="PTHR36966:SF1">
    <property type="entry name" value="REP-ASSOCIATED TYROSINE TRANSPOSASE"/>
    <property type="match status" value="1"/>
</dbReference>
<comment type="caution">
    <text evidence="2">The sequence shown here is derived from an EMBL/GenBank/DDBJ whole genome shotgun (WGS) entry which is preliminary data.</text>
</comment>
<dbReference type="InterPro" id="IPR002686">
    <property type="entry name" value="Transposase_17"/>
</dbReference>
<dbReference type="GO" id="GO:0004803">
    <property type="term" value="F:transposase activity"/>
    <property type="evidence" value="ECO:0007669"/>
    <property type="project" value="InterPro"/>
</dbReference>
<dbReference type="GO" id="GO:0043565">
    <property type="term" value="F:sequence-specific DNA binding"/>
    <property type="evidence" value="ECO:0007669"/>
    <property type="project" value="TreeGrafter"/>
</dbReference>
<dbReference type="EMBL" id="AYYE01001154">
    <property type="protein sequence ID" value="ETK06569.1"/>
    <property type="molecule type" value="Genomic_DNA"/>
</dbReference>
<dbReference type="SUPFAM" id="SSF143422">
    <property type="entry name" value="Transposase IS200-like"/>
    <property type="match status" value="1"/>
</dbReference>
<dbReference type="GO" id="GO:0006313">
    <property type="term" value="P:DNA transposition"/>
    <property type="evidence" value="ECO:0007669"/>
    <property type="project" value="InterPro"/>
</dbReference>
<accession>W2CH69</accession>
<proteinExistence type="predicted"/>